<dbReference type="AlphaFoldDB" id="A0A1Q9BSH1"/>
<keyword evidence="2" id="KW-1185">Reference proteome</keyword>
<evidence type="ECO:0000313" key="1">
    <source>
        <dbReference type="EMBL" id="OLP73607.1"/>
    </source>
</evidence>
<accession>A0A1Q9BSH1</accession>
<name>A0A1Q9BSH1_SYMMI</name>
<gene>
    <name evidence="1" type="ORF">AK812_SmicGene49069</name>
</gene>
<dbReference type="EMBL" id="LSRX01005126">
    <property type="protein sequence ID" value="OLP73607.1"/>
    <property type="molecule type" value="Genomic_DNA"/>
</dbReference>
<evidence type="ECO:0000313" key="2">
    <source>
        <dbReference type="Proteomes" id="UP000186817"/>
    </source>
</evidence>
<reference evidence="1 2" key="1">
    <citation type="submission" date="2016-02" db="EMBL/GenBank/DDBJ databases">
        <title>Genome analysis of coral dinoflagellate symbionts highlights evolutionary adaptations to a symbiotic lifestyle.</title>
        <authorList>
            <person name="Aranda M."/>
            <person name="Li Y."/>
            <person name="Liew Y.J."/>
            <person name="Baumgarten S."/>
            <person name="Simakov O."/>
            <person name="Wilson M."/>
            <person name="Piel J."/>
            <person name="Ashoor H."/>
            <person name="Bougouffa S."/>
            <person name="Bajic V.B."/>
            <person name="Ryu T."/>
            <person name="Ravasi T."/>
            <person name="Bayer T."/>
            <person name="Micklem G."/>
            <person name="Kim H."/>
            <person name="Bhak J."/>
            <person name="Lajeunesse T.C."/>
            <person name="Voolstra C.R."/>
        </authorList>
    </citation>
    <scope>NUCLEOTIDE SEQUENCE [LARGE SCALE GENOMIC DNA]</scope>
    <source>
        <strain evidence="1 2">CCMP2467</strain>
    </source>
</reference>
<organism evidence="1 2">
    <name type="scientific">Symbiodinium microadriaticum</name>
    <name type="common">Dinoflagellate</name>
    <name type="synonym">Zooxanthella microadriatica</name>
    <dbReference type="NCBI Taxonomy" id="2951"/>
    <lineage>
        <taxon>Eukaryota</taxon>
        <taxon>Sar</taxon>
        <taxon>Alveolata</taxon>
        <taxon>Dinophyceae</taxon>
        <taxon>Suessiales</taxon>
        <taxon>Symbiodiniaceae</taxon>
        <taxon>Symbiodinium</taxon>
    </lineage>
</organism>
<protein>
    <submittedName>
        <fullName evidence="1">Uncharacterized protein</fullName>
    </submittedName>
</protein>
<comment type="caution">
    <text evidence="1">The sequence shown here is derived from an EMBL/GenBank/DDBJ whole genome shotgun (WGS) entry which is preliminary data.</text>
</comment>
<sequence length="127" mass="14538">MNEWSSSTYFGLTAPPSQFESSFERVSYNCMLCWPLRLSSFCCWIKIIVTCFGSDTRHRWTLRENLCEVCDKHDDAHVLCVNVLIDCQPTAIQHAQQMQVSKMWTRKIPGSGFSSQRSGLAATRHSL</sequence>
<proteinExistence type="predicted"/>
<dbReference type="Proteomes" id="UP000186817">
    <property type="component" value="Unassembled WGS sequence"/>
</dbReference>